<dbReference type="Proteomes" id="UP000231070">
    <property type="component" value="Unassembled WGS sequence"/>
</dbReference>
<organism evidence="1 2">
    <name type="scientific">Pleomorphomonas carboxyditropha</name>
    <dbReference type="NCBI Taxonomy" id="2023338"/>
    <lineage>
        <taxon>Bacteria</taxon>
        <taxon>Pseudomonadati</taxon>
        <taxon>Pseudomonadota</taxon>
        <taxon>Alphaproteobacteria</taxon>
        <taxon>Hyphomicrobiales</taxon>
        <taxon>Pleomorphomonadaceae</taxon>
        <taxon>Pleomorphomonas</taxon>
    </lineage>
</organism>
<reference evidence="1 2" key="1">
    <citation type="submission" date="2017-08" db="EMBL/GenBank/DDBJ databases">
        <title>Pleomorphomonas carboxidotrophicus sp. nov., a new mesophilic hydrogenogenic carboxidotroph.</title>
        <authorList>
            <person name="Esquivel-Elizondo S."/>
            <person name="Krajmalnik-Brown R."/>
            <person name="Maldonado J."/>
        </authorList>
    </citation>
    <scope>NUCLEOTIDE SEQUENCE [LARGE SCALE GENOMIC DNA]</scope>
    <source>
        <strain evidence="1 2">SVCO-16</strain>
    </source>
</reference>
<dbReference type="EMBL" id="NQVN01000009">
    <property type="protein sequence ID" value="PIO98624.1"/>
    <property type="molecule type" value="Genomic_DNA"/>
</dbReference>
<sequence>MTTNIQAIARYLELASEEARIVAWIDAGNTGPMPKHASLGNPFIGIFEDAESMDLSYDRQAHVDLLAQWTRLAADAARDVR</sequence>
<gene>
    <name evidence="1" type="ORF">CJ014_15010</name>
</gene>
<accession>A0A2G9WVC3</accession>
<comment type="caution">
    <text evidence="1">The sequence shown here is derived from an EMBL/GenBank/DDBJ whole genome shotgun (WGS) entry which is preliminary data.</text>
</comment>
<name>A0A2G9WVC3_9HYPH</name>
<keyword evidence="2" id="KW-1185">Reference proteome</keyword>
<protein>
    <submittedName>
        <fullName evidence="1">Uncharacterized protein</fullName>
    </submittedName>
</protein>
<evidence type="ECO:0000313" key="1">
    <source>
        <dbReference type="EMBL" id="PIO98624.1"/>
    </source>
</evidence>
<proteinExistence type="predicted"/>
<dbReference type="AlphaFoldDB" id="A0A2G9WVC3"/>
<dbReference type="RefSeq" id="WP_100081299.1">
    <property type="nucleotide sequence ID" value="NZ_NQVN01000009.1"/>
</dbReference>
<evidence type="ECO:0000313" key="2">
    <source>
        <dbReference type="Proteomes" id="UP000231070"/>
    </source>
</evidence>